<feature type="domain" description="N-acetyltransferase" evidence="1">
    <location>
        <begin position="12"/>
        <end position="174"/>
    </location>
</feature>
<keyword evidence="2" id="KW-0808">Transferase</keyword>
<protein>
    <submittedName>
        <fullName evidence="2">RimJ/RimL family protein N-acetyltransferase</fullName>
    </submittedName>
</protein>
<dbReference type="AlphaFoldDB" id="A0A4R7K954"/>
<gene>
    <name evidence="2" type="ORF">EDD71_12711</name>
</gene>
<dbReference type="PANTHER" id="PTHR43415:SF3">
    <property type="entry name" value="GNAT-FAMILY ACETYLTRANSFERASE"/>
    <property type="match status" value="1"/>
</dbReference>
<proteinExistence type="predicted"/>
<dbReference type="OrthoDB" id="948250at2"/>
<name>A0A4R7K954_9CLOT</name>
<dbReference type="PANTHER" id="PTHR43415">
    <property type="entry name" value="SPERMIDINE N(1)-ACETYLTRANSFERASE"/>
    <property type="match status" value="1"/>
</dbReference>
<dbReference type="PROSITE" id="PS51186">
    <property type="entry name" value="GNAT"/>
    <property type="match status" value="1"/>
</dbReference>
<dbReference type="InterPro" id="IPR016181">
    <property type="entry name" value="Acyl_CoA_acyltransferase"/>
</dbReference>
<dbReference type="Proteomes" id="UP000295325">
    <property type="component" value="Unassembled WGS sequence"/>
</dbReference>
<reference evidence="2 3" key="1">
    <citation type="submission" date="2019-03" db="EMBL/GenBank/DDBJ databases">
        <title>Genomic Encyclopedia of Type Strains, Phase IV (KMG-IV): sequencing the most valuable type-strain genomes for metagenomic binning, comparative biology and taxonomic classification.</title>
        <authorList>
            <person name="Goeker M."/>
        </authorList>
    </citation>
    <scope>NUCLEOTIDE SEQUENCE [LARGE SCALE GENOMIC DNA]</scope>
    <source>
        <strain evidence="2 3">DSM 24455</strain>
    </source>
</reference>
<keyword evidence="3" id="KW-1185">Reference proteome</keyword>
<organism evidence="2 3">
    <name type="scientific">Fonticella tunisiensis</name>
    <dbReference type="NCBI Taxonomy" id="1096341"/>
    <lineage>
        <taxon>Bacteria</taxon>
        <taxon>Bacillati</taxon>
        <taxon>Bacillota</taxon>
        <taxon>Clostridia</taxon>
        <taxon>Eubacteriales</taxon>
        <taxon>Clostridiaceae</taxon>
        <taxon>Fonticella</taxon>
    </lineage>
</organism>
<evidence type="ECO:0000313" key="2">
    <source>
        <dbReference type="EMBL" id="TDT50548.1"/>
    </source>
</evidence>
<dbReference type="Gene3D" id="3.40.630.30">
    <property type="match status" value="1"/>
</dbReference>
<dbReference type="EMBL" id="SOAZ01000027">
    <property type="protein sequence ID" value="TDT50548.1"/>
    <property type="molecule type" value="Genomic_DNA"/>
</dbReference>
<dbReference type="GO" id="GO:0016747">
    <property type="term" value="F:acyltransferase activity, transferring groups other than amino-acyl groups"/>
    <property type="evidence" value="ECO:0007669"/>
    <property type="project" value="InterPro"/>
</dbReference>
<sequence>MMVYDLKDGRKMSIRRAEERDADEIVKMYAKMGGESDNLTFGIDDFYFTEEQERIFISNLNNRNNCLYIVAILDNKIIGNVSFVGSQRKKLEHRGDMGIAVLKDFWGIGVGKNLMEYFLKWASSNEIIKKIDLQVVENNTAAINFYMKYGFKIEGRITKGMYINGKYYDIYNMGKILE</sequence>
<dbReference type="SUPFAM" id="SSF55729">
    <property type="entry name" value="Acyl-CoA N-acyltransferases (Nat)"/>
    <property type="match status" value="1"/>
</dbReference>
<evidence type="ECO:0000313" key="3">
    <source>
        <dbReference type="Proteomes" id="UP000295325"/>
    </source>
</evidence>
<evidence type="ECO:0000259" key="1">
    <source>
        <dbReference type="PROSITE" id="PS51186"/>
    </source>
</evidence>
<accession>A0A4R7K954</accession>
<dbReference type="Pfam" id="PF00583">
    <property type="entry name" value="Acetyltransf_1"/>
    <property type="match status" value="1"/>
</dbReference>
<dbReference type="CDD" id="cd04301">
    <property type="entry name" value="NAT_SF"/>
    <property type="match status" value="1"/>
</dbReference>
<comment type="caution">
    <text evidence="2">The sequence shown here is derived from an EMBL/GenBank/DDBJ whole genome shotgun (WGS) entry which is preliminary data.</text>
</comment>
<dbReference type="InterPro" id="IPR000182">
    <property type="entry name" value="GNAT_dom"/>
</dbReference>